<feature type="signal peptide" evidence="1">
    <location>
        <begin position="1"/>
        <end position="28"/>
    </location>
</feature>
<dbReference type="PROSITE" id="PS51257">
    <property type="entry name" value="PROKAR_LIPOPROTEIN"/>
    <property type="match status" value="1"/>
</dbReference>
<dbReference type="AlphaFoldDB" id="A0A1G5JWZ8"/>
<accession>A0A1G5JWZ8</accession>
<gene>
    <name evidence="4" type="ORF">SAMN02927903_02950</name>
</gene>
<evidence type="ECO:0000259" key="3">
    <source>
        <dbReference type="Pfam" id="PF16411"/>
    </source>
</evidence>
<keyword evidence="5" id="KW-1185">Reference proteome</keyword>
<evidence type="ECO:0000256" key="1">
    <source>
        <dbReference type="SAM" id="SignalP"/>
    </source>
</evidence>
<evidence type="ECO:0000259" key="2">
    <source>
        <dbReference type="Pfam" id="PF14292"/>
    </source>
</evidence>
<protein>
    <submittedName>
        <fullName evidence="4">SusE outer membrane protein</fullName>
    </submittedName>
</protein>
<sequence length="487" mass="53274">MKNRNQNTRWAKWALMLPSLLLVLFSCTNDDELNDNIGQAGPLKLSVSTTELVLDPSMYLNNFTFTWTTGTNQNTGSSISYKLEIDKTENNFSNPIEYDFGTNKYAFDLNVATLNQILLTTFNAQAGTPIALQARITATFADQSVPVQTSTVDLTFTPYQPLTTTLFIVGSATPNGWDIGNSAQLTVSSTNPAEFVYNGQLSNGTFKFAVNQDGCFCQDFYTKDPTDSNKMVYNQNGSGDDLQWNITDAGNYTITVNVLDLTINIQSVGTPPFTQLWMVGDATPSGWNIDTPQPFTVTADPYIFTYEATLTPGNFKILAGATGNWCGQWYRPLVDNQVLTETTVAQNSGCDVDNKWQVTSATAGRYKITLNTLTNVINITPVEVYLIGDATPNGWNMGSFTPMSKSGGVYTWTGNLNAGEFKFTKFNTNWCDGTEIVAASPSQSISNTAFGFNENCSGNDYKWVVTAAQAGTHTITLNLNTNSLTIN</sequence>
<dbReference type="GO" id="GO:2001070">
    <property type="term" value="F:starch binding"/>
    <property type="evidence" value="ECO:0007669"/>
    <property type="project" value="InterPro"/>
</dbReference>
<dbReference type="STRING" id="490189.SAMN02927903_02950"/>
<dbReference type="InterPro" id="IPR025970">
    <property type="entry name" value="SusE"/>
</dbReference>
<dbReference type="Proteomes" id="UP000199354">
    <property type="component" value="Unassembled WGS sequence"/>
</dbReference>
<dbReference type="InterPro" id="IPR032187">
    <property type="entry name" value="SusF/SusE-like_C"/>
</dbReference>
<proteinExistence type="predicted"/>
<name>A0A1G5JWZ8_9FLAO</name>
<feature type="domain" description="Outer membrane protein SusF/SusE-like C-terminal" evidence="3">
    <location>
        <begin position="166"/>
        <end position="262"/>
    </location>
</feature>
<dbReference type="EMBL" id="FMVF01000017">
    <property type="protein sequence ID" value="SCY92837.1"/>
    <property type="molecule type" value="Genomic_DNA"/>
</dbReference>
<dbReference type="Pfam" id="PF16411">
    <property type="entry name" value="SusF_SusE"/>
    <property type="match status" value="1"/>
</dbReference>
<evidence type="ECO:0000313" key="5">
    <source>
        <dbReference type="Proteomes" id="UP000199354"/>
    </source>
</evidence>
<feature type="chain" id="PRO_5011620054" evidence="1">
    <location>
        <begin position="29"/>
        <end position="487"/>
    </location>
</feature>
<keyword evidence="1" id="KW-0732">Signal</keyword>
<organism evidence="4 5">
    <name type="scientific">Flavobacterium caeni</name>
    <dbReference type="NCBI Taxonomy" id="490189"/>
    <lineage>
        <taxon>Bacteria</taxon>
        <taxon>Pseudomonadati</taxon>
        <taxon>Bacteroidota</taxon>
        <taxon>Flavobacteriia</taxon>
        <taxon>Flavobacteriales</taxon>
        <taxon>Flavobacteriaceae</taxon>
        <taxon>Flavobacterium</taxon>
    </lineage>
</organism>
<evidence type="ECO:0000313" key="4">
    <source>
        <dbReference type="EMBL" id="SCY92837.1"/>
    </source>
</evidence>
<reference evidence="4 5" key="1">
    <citation type="submission" date="2016-10" db="EMBL/GenBank/DDBJ databases">
        <authorList>
            <person name="de Groot N.N."/>
        </authorList>
    </citation>
    <scope>NUCLEOTIDE SEQUENCE [LARGE SCALE GENOMIC DNA]</scope>
    <source>
        <strain evidence="4 5">CGMCC 1.7031</strain>
    </source>
</reference>
<dbReference type="GO" id="GO:0019867">
    <property type="term" value="C:outer membrane"/>
    <property type="evidence" value="ECO:0007669"/>
    <property type="project" value="InterPro"/>
</dbReference>
<dbReference type="Gene3D" id="2.60.40.3620">
    <property type="match status" value="3"/>
</dbReference>
<dbReference type="Pfam" id="PF14292">
    <property type="entry name" value="SusE"/>
    <property type="match status" value="1"/>
</dbReference>
<feature type="domain" description="SusE outer membrane protein" evidence="2">
    <location>
        <begin position="32"/>
        <end position="136"/>
    </location>
</feature>